<proteinExistence type="predicted"/>
<evidence type="ECO:0000259" key="2">
    <source>
        <dbReference type="Pfam" id="PF10005"/>
    </source>
</evidence>
<dbReference type="Pfam" id="PF15887">
    <property type="entry name" value="Peptidase_Mx"/>
    <property type="match status" value="1"/>
</dbReference>
<dbReference type="InterPro" id="IPR011201">
    <property type="entry name" value="Zinc-ribbon_6_bact"/>
</dbReference>
<accession>A0AB39BJI8</accession>
<feature type="compositionally biased region" description="Pro residues" evidence="1">
    <location>
        <begin position="336"/>
        <end position="347"/>
    </location>
</feature>
<reference evidence="3" key="1">
    <citation type="submission" date="2024-05" db="EMBL/GenBank/DDBJ databases">
        <title>Herbiconiux sp. A18JL235.</title>
        <authorList>
            <person name="Zhang G."/>
        </authorList>
    </citation>
    <scope>NUCLEOTIDE SEQUENCE</scope>
    <source>
        <strain evidence="3">A18JL235</strain>
    </source>
</reference>
<dbReference type="EMBL" id="CP162511">
    <property type="protein sequence ID" value="XDI06664.1"/>
    <property type="molecule type" value="Genomic_DNA"/>
</dbReference>
<dbReference type="InterPro" id="IPR031321">
    <property type="entry name" value="UCP012641"/>
</dbReference>
<dbReference type="Pfam" id="PF10005">
    <property type="entry name" value="Zn_ribbon_DZR_6"/>
    <property type="match status" value="1"/>
</dbReference>
<sequence length="361" mass="39710">MRRFACEVCGTEVFFDSSQCLHCGTESGYRYGDDEVVALTTAGEAEGEGASGASRHRCSQASLAGCTWVVDTPGSACASCSLTRTRPSDDDLEGLTLFPVAEAAKRHLLRDLRRVGLTVSGKAVDEQRGLAFDLLSSVDDDITIGHADGVITMDLAEGDDSHREKVRQRLAEPYRTMLGHFRHEVGHYVEWLLLEGTDRMHEARELFGDEREDYQTAIDRHYQDGAPVGWQETYISEYATMHPYEDFAESWAHVLHIEDTLETAQAFDLVPPSAADSPSHGFADVVRHDWLPFATAMNVVNRSLGARDLYPFILADRVIEKLAFAASVVGIAATPTPSPPPKTPPTPTLESVDRTPEETRG</sequence>
<feature type="compositionally biased region" description="Basic and acidic residues" evidence="1">
    <location>
        <begin position="351"/>
        <end position="361"/>
    </location>
</feature>
<evidence type="ECO:0000313" key="3">
    <source>
        <dbReference type="EMBL" id="XDI06664.1"/>
    </source>
</evidence>
<dbReference type="PIRSF" id="PIRSF012641">
    <property type="entry name" value="UCP012641"/>
    <property type="match status" value="1"/>
</dbReference>
<feature type="domain" description="Zinc-ribbon" evidence="2">
    <location>
        <begin position="4"/>
        <end position="89"/>
    </location>
</feature>
<evidence type="ECO:0000256" key="1">
    <source>
        <dbReference type="SAM" id="MobiDB-lite"/>
    </source>
</evidence>
<gene>
    <name evidence="3" type="ORF">ABFY20_06065</name>
</gene>
<organism evidence="3">
    <name type="scientific">Herbiconiux sp. A18JL235</name>
    <dbReference type="NCBI Taxonomy" id="3152363"/>
    <lineage>
        <taxon>Bacteria</taxon>
        <taxon>Bacillati</taxon>
        <taxon>Actinomycetota</taxon>
        <taxon>Actinomycetes</taxon>
        <taxon>Micrococcales</taxon>
        <taxon>Microbacteriaceae</taxon>
        <taxon>Herbiconiux</taxon>
    </lineage>
</organism>
<dbReference type="RefSeq" id="WP_368499043.1">
    <property type="nucleotide sequence ID" value="NZ_CP162511.1"/>
</dbReference>
<dbReference type="AlphaFoldDB" id="A0AB39BJI8"/>
<feature type="region of interest" description="Disordered" evidence="1">
    <location>
        <begin position="333"/>
        <end position="361"/>
    </location>
</feature>
<protein>
    <submittedName>
        <fullName evidence="3">Zinc-binding metallopeptidase</fullName>
    </submittedName>
</protein>
<name>A0AB39BJI8_9MICO</name>